<comment type="caution">
    <text evidence="1">The sequence shown here is derived from an EMBL/GenBank/DDBJ whole genome shotgun (WGS) entry which is preliminary data.</text>
</comment>
<dbReference type="AlphaFoldDB" id="A0AA40M542"/>
<dbReference type="EMBL" id="JENW01000103">
    <property type="protein sequence ID" value="KEI15436.1"/>
    <property type="molecule type" value="Genomic_DNA"/>
</dbReference>
<proteinExistence type="predicted"/>
<reference evidence="1 2" key="1">
    <citation type="submission" date="2014-02" db="EMBL/GenBank/DDBJ databases">
        <title>Plasmidome dynamics in the species complex Clostridium novyi sensu lato converts strains of independent lineages into distinctly different pathogens.</title>
        <authorList>
            <person name="Skarin H."/>
            <person name="Segerman B."/>
        </authorList>
    </citation>
    <scope>NUCLEOTIDE SEQUENCE [LARGE SCALE GENOMIC DNA]</scope>
    <source>
        <strain evidence="1 2">ATCC 27606</strain>
    </source>
</reference>
<protein>
    <submittedName>
        <fullName evidence="1">Uncharacterized protein</fullName>
    </submittedName>
</protein>
<name>A0AA40M542_CLONO</name>
<evidence type="ECO:0000313" key="2">
    <source>
        <dbReference type="Proteomes" id="UP000027770"/>
    </source>
</evidence>
<accession>A0AA40M542</accession>
<evidence type="ECO:0000313" key="1">
    <source>
        <dbReference type="EMBL" id="KEI15436.1"/>
    </source>
</evidence>
<dbReference type="Proteomes" id="UP000027770">
    <property type="component" value="Unassembled WGS sequence"/>
</dbReference>
<dbReference type="RefSeq" id="WP_053069860.1">
    <property type="nucleotide sequence ID" value="NZ_JENW01000103.1"/>
</dbReference>
<keyword evidence="2" id="KW-1185">Reference proteome</keyword>
<gene>
    <name evidence="1" type="ORF">Z959_00345</name>
</gene>
<sequence length="69" mass="7297">MKSGRTTSYTEGLITTIGVTVKVKLELGIYIQESNKMAVGLLCAVSPSAAVYNHMDKILSSLGVHIVTG</sequence>
<organism evidence="1 2">
    <name type="scientific">Clostridium novyi B str. ATCC 27606</name>
    <dbReference type="NCBI Taxonomy" id="1443123"/>
    <lineage>
        <taxon>Bacteria</taxon>
        <taxon>Bacillati</taxon>
        <taxon>Bacillota</taxon>
        <taxon>Clostridia</taxon>
        <taxon>Eubacteriales</taxon>
        <taxon>Clostridiaceae</taxon>
        <taxon>Clostridium</taxon>
    </lineage>
</organism>